<dbReference type="EMBL" id="FNOP01000001">
    <property type="protein sequence ID" value="SDW42188.1"/>
    <property type="molecule type" value="Genomic_DNA"/>
</dbReference>
<feature type="domain" description="DUF2179" evidence="7">
    <location>
        <begin position="218"/>
        <end position="272"/>
    </location>
</feature>
<dbReference type="InterPro" id="IPR003740">
    <property type="entry name" value="YitT"/>
</dbReference>
<dbReference type="InterPro" id="IPR051461">
    <property type="entry name" value="UPF0750_membrane"/>
</dbReference>
<sequence length="290" mass="32181">MKKQCIRYFMTALGCLLMALAINAFFVQHHFLSGGISGVAIILYYLTGWPPGITSLVFNIPLFWIAWKYMSRQFFINSVIGTVLFSLALDGTAFVQAYVAIPDKLLCSIAGGALGGLGSALVYRSEASTGGVDILGFLTRKYYHISVSTTNFLFDTCVMAAAVVFLGLTPVLYSMVLFFITLKATNLFMVGFDYKKQVLIISTHAEEISRRIMDEVNRGVTLLDGQGGYTRRPQKVILVVVKLTQLAHLETIIKEVDPVAFVTIQDANNVFGRGFTQPNLDLEEEKRMRK</sequence>
<keyword evidence="3 6" id="KW-0812">Transmembrane</keyword>
<feature type="transmembrane region" description="Helical" evidence="6">
    <location>
        <begin position="42"/>
        <end position="67"/>
    </location>
</feature>
<comment type="subcellular location">
    <subcellularLocation>
        <location evidence="1">Cell membrane</location>
        <topology evidence="1">Multi-pass membrane protein</topology>
    </subcellularLocation>
</comment>
<keyword evidence="5 6" id="KW-0472">Membrane</keyword>
<evidence type="ECO:0000313" key="9">
    <source>
        <dbReference type="Proteomes" id="UP000182379"/>
    </source>
</evidence>
<dbReference type="Pfam" id="PF10035">
    <property type="entry name" value="DUF2179"/>
    <property type="match status" value="1"/>
</dbReference>
<dbReference type="OMA" id="AQIIHKY"/>
<evidence type="ECO:0000259" key="7">
    <source>
        <dbReference type="Pfam" id="PF10035"/>
    </source>
</evidence>
<dbReference type="InterPro" id="IPR015867">
    <property type="entry name" value="N-reg_PII/ATP_PRibTrfase_C"/>
</dbReference>
<evidence type="ECO:0000256" key="6">
    <source>
        <dbReference type="SAM" id="Phobius"/>
    </source>
</evidence>
<reference evidence="8 9" key="1">
    <citation type="submission" date="2016-10" db="EMBL/GenBank/DDBJ databases">
        <authorList>
            <person name="Varghese N."/>
            <person name="Submissions S."/>
        </authorList>
    </citation>
    <scope>NUCLEOTIDE SEQUENCE [LARGE SCALE GENOMIC DNA]</scope>
    <source>
        <strain evidence="8 9">WCC6</strain>
    </source>
</reference>
<organism evidence="8 9">
    <name type="scientific">Acidaminococcus fermentans</name>
    <dbReference type="NCBI Taxonomy" id="905"/>
    <lineage>
        <taxon>Bacteria</taxon>
        <taxon>Bacillati</taxon>
        <taxon>Bacillota</taxon>
        <taxon>Negativicutes</taxon>
        <taxon>Acidaminococcales</taxon>
        <taxon>Acidaminococcaceae</taxon>
        <taxon>Acidaminococcus</taxon>
    </lineage>
</organism>
<dbReference type="Pfam" id="PF02588">
    <property type="entry name" value="YitT_membrane"/>
    <property type="match status" value="1"/>
</dbReference>
<evidence type="ECO:0000256" key="4">
    <source>
        <dbReference type="ARBA" id="ARBA00022989"/>
    </source>
</evidence>
<dbReference type="CDD" id="cd16380">
    <property type="entry name" value="YitT_C"/>
    <property type="match status" value="1"/>
</dbReference>
<dbReference type="Gene3D" id="3.30.70.120">
    <property type="match status" value="1"/>
</dbReference>
<dbReference type="AlphaFoldDB" id="A0A1H2TEE1"/>
<dbReference type="Proteomes" id="UP000182379">
    <property type="component" value="Unassembled WGS sequence"/>
</dbReference>
<name>A0A1H2TEE1_ACIFE</name>
<keyword evidence="4 6" id="KW-1133">Transmembrane helix</keyword>
<keyword evidence="2" id="KW-1003">Cell membrane</keyword>
<protein>
    <submittedName>
        <fullName evidence="8">Uncharacterized membrane-anchored protein YitT, contains DUF161 and DUF2179 domains</fullName>
    </submittedName>
</protein>
<gene>
    <name evidence="8" type="ORF">SAMN05216495_101200</name>
</gene>
<evidence type="ECO:0000256" key="5">
    <source>
        <dbReference type="ARBA" id="ARBA00023136"/>
    </source>
</evidence>
<dbReference type="GeneID" id="78335146"/>
<dbReference type="GO" id="GO:0005886">
    <property type="term" value="C:plasma membrane"/>
    <property type="evidence" value="ECO:0007669"/>
    <property type="project" value="UniProtKB-SubCell"/>
</dbReference>
<comment type="caution">
    <text evidence="8">The sequence shown here is derived from an EMBL/GenBank/DDBJ whole genome shotgun (WGS) entry which is preliminary data.</text>
</comment>
<proteinExistence type="predicted"/>
<accession>A0A1H2TEE1</accession>
<evidence type="ECO:0000256" key="1">
    <source>
        <dbReference type="ARBA" id="ARBA00004651"/>
    </source>
</evidence>
<dbReference type="RefSeq" id="WP_012938795.1">
    <property type="nucleotide sequence ID" value="NZ_FNOP01000001.1"/>
</dbReference>
<dbReference type="PANTHER" id="PTHR33545:SF5">
    <property type="entry name" value="UPF0750 MEMBRANE PROTEIN YITT"/>
    <property type="match status" value="1"/>
</dbReference>
<dbReference type="PIRSF" id="PIRSF006483">
    <property type="entry name" value="Membrane_protein_YitT"/>
    <property type="match status" value="1"/>
</dbReference>
<evidence type="ECO:0000256" key="3">
    <source>
        <dbReference type="ARBA" id="ARBA00022692"/>
    </source>
</evidence>
<feature type="transmembrane region" description="Helical" evidence="6">
    <location>
        <begin position="74"/>
        <end position="99"/>
    </location>
</feature>
<dbReference type="InterPro" id="IPR019264">
    <property type="entry name" value="DUF2179"/>
</dbReference>
<evidence type="ECO:0000313" key="8">
    <source>
        <dbReference type="EMBL" id="SDW42188.1"/>
    </source>
</evidence>
<dbReference type="PANTHER" id="PTHR33545">
    <property type="entry name" value="UPF0750 MEMBRANE PROTEIN YITT-RELATED"/>
    <property type="match status" value="1"/>
</dbReference>
<evidence type="ECO:0000256" key="2">
    <source>
        <dbReference type="ARBA" id="ARBA00022475"/>
    </source>
</evidence>